<dbReference type="Gene3D" id="3.10.490.10">
    <property type="entry name" value="Gamma-glutamyl cyclotransferase-like"/>
    <property type="match status" value="2"/>
</dbReference>
<comment type="similarity">
    <text evidence="1">Belongs to the gamma-glutamylcyclotransferase family. ChaC subfamily.</text>
</comment>
<evidence type="ECO:0000256" key="1">
    <source>
        <dbReference type="ARBA" id="ARBA00009662"/>
    </source>
</evidence>
<dbReference type="Proteomes" id="UP000663834">
    <property type="component" value="Unassembled WGS sequence"/>
</dbReference>
<dbReference type="GO" id="GO:0005737">
    <property type="term" value="C:cytoplasm"/>
    <property type="evidence" value="ECO:0007669"/>
    <property type="project" value="TreeGrafter"/>
</dbReference>
<dbReference type="PANTHER" id="PTHR12192:SF2">
    <property type="entry name" value="GLUTATHIONE-SPECIFIC GAMMA-GLUTAMYLCYCLOTRANSFERASE 2"/>
    <property type="match status" value="1"/>
</dbReference>
<organism evidence="7 8">
    <name type="scientific">Rotaria magnacalcarata</name>
    <dbReference type="NCBI Taxonomy" id="392030"/>
    <lineage>
        <taxon>Eukaryota</taxon>
        <taxon>Metazoa</taxon>
        <taxon>Spiralia</taxon>
        <taxon>Gnathifera</taxon>
        <taxon>Rotifera</taxon>
        <taxon>Eurotatoria</taxon>
        <taxon>Bdelloidea</taxon>
        <taxon>Philodinida</taxon>
        <taxon>Philodinidae</taxon>
        <taxon>Rotaria</taxon>
    </lineage>
</organism>
<dbReference type="SUPFAM" id="SSF110857">
    <property type="entry name" value="Gamma-glutamyl cyclotransferase-like"/>
    <property type="match status" value="1"/>
</dbReference>
<dbReference type="PANTHER" id="PTHR12192">
    <property type="entry name" value="CATION TRANSPORT PROTEIN CHAC-RELATED"/>
    <property type="match status" value="1"/>
</dbReference>
<keyword evidence="3" id="KW-0456">Lyase</keyword>
<dbReference type="InterPro" id="IPR013024">
    <property type="entry name" value="GGCT-like"/>
</dbReference>
<accession>A0A815Z724</accession>
<evidence type="ECO:0000313" key="8">
    <source>
        <dbReference type="Proteomes" id="UP000663834"/>
    </source>
</evidence>
<comment type="caution">
    <text evidence="7">The sequence shown here is derived from an EMBL/GenBank/DDBJ whole genome shotgun (WGS) entry which is preliminary data.</text>
</comment>
<gene>
    <name evidence="7" type="ORF">KQP761_LOCUS19957</name>
</gene>
<dbReference type="CDD" id="cd06661">
    <property type="entry name" value="GGCT_like"/>
    <property type="match status" value="1"/>
</dbReference>
<name>A0A815Z724_9BILA</name>
<protein>
    <recommendedName>
        <fullName evidence="2">glutathione-specific gamma-glutamylcyclotransferase</fullName>
        <ecNumber evidence="2">4.3.2.7</ecNumber>
    </recommendedName>
    <alternativeName>
        <fullName evidence="4">Cation transport regulator-like protein 2</fullName>
    </alternativeName>
</protein>
<evidence type="ECO:0000256" key="4">
    <source>
        <dbReference type="ARBA" id="ARBA00043195"/>
    </source>
</evidence>
<evidence type="ECO:0000256" key="2">
    <source>
        <dbReference type="ARBA" id="ARBA00012344"/>
    </source>
</evidence>
<dbReference type="OrthoDB" id="1933483at2759"/>
<sequence length="205" mass="23655">MWIFGYGSLVWRPDFRYINRQEGHVKGFIRRFWQLSEDHRGLPGKPGRVVTLISTGNQYDCVYGVAYEISNVDEVSVRHVLDDCVYGVAYEISNVDEVSVRHVLDVREKDGYTIIETNFYPKDVEQKDMTCYTYMAHTENPFWGGDAPLDQIAEQIAHAYGPSGSNHEYLFKLAEAIRTITSVHDEHLFSLDKLVKTILIQDEQK</sequence>
<proteinExistence type="inferred from homology"/>
<dbReference type="GO" id="GO:0061928">
    <property type="term" value="F:glutathione specific gamma-glutamylcyclotransferase activity"/>
    <property type="evidence" value="ECO:0007669"/>
    <property type="project" value="UniProtKB-EC"/>
</dbReference>
<reference evidence="7" key="1">
    <citation type="submission" date="2021-02" db="EMBL/GenBank/DDBJ databases">
        <authorList>
            <person name="Nowell W R."/>
        </authorList>
    </citation>
    <scope>NUCLEOTIDE SEQUENCE</scope>
</reference>
<dbReference type="EMBL" id="CAJNOW010010328">
    <property type="protein sequence ID" value="CAF1578999.1"/>
    <property type="molecule type" value="Genomic_DNA"/>
</dbReference>
<evidence type="ECO:0000313" key="7">
    <source>
        <dbReference type="EMBL" id="CAF1578999.1"/>
    </source>
</evidence>
<dbReference type="AlphaFoldDB" id="A0A815Z724"/>
<evidence type="ECO:0000256" key="6">
    <source>
        <dbReference type="ARBA" id="ARBA00048073"/>
    </source>
</evidence>
<dbReference type="GO" id="GO:0006751">
    <property type="term" value="P:glutathione catabolic process"/>
    <property type="evidence" value="ECO:0007669"/>
    <property type="project" value="InterPro"/>
</dbReference>
<comment type="catalytic activity">
    <reaction evidence="6">
        <text>glutathione = L-cysteinylglycine + 5-oxo-L-proline</text>
        <dbReference type="Rhea" id="RHEA:47724"/>
        <dbReference type="ChEBI" id="CHEBI:57925"/>
        <dbReference type="ChEBI" id="CHEBI:58402"/>
        <dbReference type="ChEBI" id="CHEBI:61694"/>
        <dbReference type="EC" id="4.3.2.7"/>
    </reaction>
</comment>
<dbReference type="Pfam" id="PF04752">
    <property type="entry name" value="ChaC"/>
    <property type="match status" value="1"/>
</dbReference>
<evidence type="ECO:0000256" key="5">
    <source>
        <dbReference type="ARBA" id="ARBA00045227"/>
    </source>
</evidence>
<comment type="function">
    <text evidence="5">Catalyzes the cleavage of glutathione into 5-oxo-L-proline and a Cys-Gly dipeptide. Acts specifically on glutathione, but not on other gamma-glutamyl peptides.</text>
</comment>
<dbReference type="InterPro" id="IPR036568">
    <property type="entry name" value="GGCT-like_sf"/>
</dbReference>
<dbReference type="EC" id="4.3.2.7" evidence="2"/>
<dbReference type="InterPro" id="IPR006840">
    <property type="entry name" value="ChaC"/>
</dbReference>
<evidence type="ECO:0000256" key="3">
    <source>
        <dbReference type="ARBA" id="ARBA00023239"/>
    </source>
</evidence>